<proteinExistence type="inferred from homology"/>
<name>A0A267DIY7_9PLAT</name>
<comment type="similarity">
    <text evidence="1">Belongs to the glutaredoxin family.</text>
</comment>
<dbReference type="EMBL" id="NIVC01004124">
    <property type="protein sequence ID" value="PAA48522.1"/>
    <property type="molecule type" value="Genomic_DNA"/>
</dbReference>
<feature type="non-terminal residue" evidence="2">
    <location>
        <position position="1"/>
    </location>
</feature>
<sequence>LISNVSSGGGGGAARFAQLLSVSSSRSFAASSKPNQSSPEQPAVLTMYTRPGCTLCEDAVEEVQHLIDAGRIVLRRVDIDLPENERYQVWRYDIPVFKIRGLPTMMHQLDLDALTRHLNQLELAERSKTD</sequence>
<protein>
    <recommendedName>
        <fullName evidence="1">Glutaredoxin-like protein</fullName>
    </recommendedName>
</protein>
<dbReference type="Pfam" id="PF05768">
    <property type="entry name" value="Glrx-like"/>
    <property type="match status" value="1"/>
</dbReference>
<dbReference type="PANTHER" id="PTHR33558:SF1">
    <property type="entry name" value="GLUTAREDOXIN-LIKE PROTEIN C5ORF63 HOMOLOG"/>
    <property type="match status" value="1"/>
</dbReference>
<accession>A0A267DIY7</accession>
<dbReference type="OrthoDB" id="429967at2759"/>
<evidence type="ECO:0000313" key="3">
    <source>
        <dbReference type="Proteomes" id="UP000215902"/>
    </source>
</evidence>
<evidence type="ECO:0000313" key="2">
    <source>
        <dbReference type="EMBL" id="PAA48522.1"/>
    </source>
</evidence>
<organism evidence="2 3">
    <name type="scientific">Macrostomum lignano</name>
    <dbReference type="NCBI Taxonomy" id="282301"/>
    <lineage>
        <taxon>Eukaryota</taxon>
        <taxon>Metazoa</taxon>
        <taxon>Spiralia</taxon>
        <taxon>Lophotrochozoa</taxon>
        <taxon>Platyhelminthes</taxon>
        <taxon>Rhabditophora</taxon>
        <taxon>Macrostomorpha</taxon>
        <taxon>Macrostomida</taxon>
        <taxon>Macrostomidae</taxon>
        <taxon>Macrostomum</taxon>
    </lineage>
</organism>
<comment type="caution">
    <text evidence="2">The sequence shown here is derived from an EMBL/GenBank/DDBJ whole genome shotgun (WGS) entry which is preliminary data.</text>
</comment>
<dbReference type="Proteomes" id="UP000215902">
    <property type="component" value="Unassembled WGS sequence"/>
</dbReference>
<dbReference type="Gene3D" id="3.40.30.10">
    <property type="entry name" value="Glutaredoxin"/>
    <property type="match status" value="1"/>
</dbReference>
<reference evidence="2 3" key="1">
    <citation type="submission" date="2017-06" db="EMBL/GenBank/DDBJ databases">
        <title>A platform for efficient transgenesis in Macrostomum lignano, a flatworm model organism for stem cell research.</title>
        <authorList>
            <person name="Berezikov E."/>
        </authorList>
    </citation>
    <scope>NUCLEOTIDE SEQUENCE [LARGE SCALE GENOMIC DNA]</scope>
    <source>
        <strain evidence="2">DV1</strain>
        <tissue evidence="2">Whole organism</tissue>
    </source>
</reference>
<keyword evidence="3" id="KW-1185">Reference proteome</keyword>
<gene>
    <name evidence="2" type="ORF">BOX15_Mlig003590g4</name>
</gene>
<dbReference type="PANTHER" id="PTHR33558">
    <property type="entry name" value="GLUTAREDOXIN-LIKE PROTEIN C5ORF63 HOMOLOG"/>
    <property type="match status" value="1"/>
</dbReference>
<keyword evidence="1" id="KW-0813">Transport</keyword>
<keyword evidence="1" id="KW-0249">Electron transport</keyword>
<dbReference type="InterPro" id="IPR036249">
    <property type="entry name" value="Thioredoxin-like_sf"/>
</dbReference>
<dbReference type="STRING" id="282301.A0A267DIY7"/>
<dbReference type="AlphaFoldDB" id="A0A267DIY7"/>
<dbReference type="InterPro" id="IPR052565">
    <property type="entry name" value="Glutaredoxin-like_YDR286C"/>
</dbReference>
<dbReference type="SUPFAM" id="SSF52833">
    <property type="entry name" value="Thioredoxin-like"/>
    <property type="match status" value="1"/>
</dbReference>
<dbReference type="InterPro" id="IPR008554">
    <property type="entry name" value="Glutaredoxin-like"/>
</dbReference>
<evidence type="ECO:0000256" key="1">
    <source>
        <dbReference type="RuleBase" id="RU363082"/>
    </source>
</evidence>